<accession>A0A443KCZ8</accession>
<dbReference type="SUPFAM" id="SSF52833">
    <property type="entry name" value="Thioredoxin-like"/>
    <property type="match status" value="1"/>
</dbReference>
<evidence type="ECO:0000313" key="2">
    <source>
        <dbReference type="EMBL" id="RWR30576.1"/>
    </source>
</evidence>
<evidence type="ECO:0000313" key="3">
    <source>
        <dbReference type="Proteomes" id="UP000284451"/>
    </source>
</evidence>
<dbReference type="GO" id="GO:0045454">
    <property type="term" value="P:cell redox homeostasis"/>
    <property type="evidence" value="ECO:0007669"/>
    <property type="project" value="TreeGrafter"/>
</dbReference>
<evidence type="ECO:0000259" key="1">
    <source>
        <dbReference type="Pfam" id="PF00462"/>
    </source>
</evidence>
<dbReference type="CDD" id="cd02976">
    <property type="entry name" value="NrdH"/>
    <property type="match status" value="1"/>
</dbReference>
<feature type="domain" description="Glutaredoxin" evidence="1">
    <location>
        <begin position="7"/>
        <end position="62"/>
    </location>
</feature>
<dbReference type="InterPro" id="IPR036249">
    <property type="entry name" value="Thioredoxin-like_sf"/>
</dbReference>
<dbReference type="GO" id="GO:0009055">
    <property type="term" value="F:electron transfer activity"/>
    <property type="evidence" value="ECO:0007669"/>
    <property type="project" value="TreeGrafter"/>
</dbReference>
<dbReference type="Gene3D" id="3.40.30.10">
    <property type="entry name" value="Glutaredoxin"/>
    <property type="match status" value="1"/>
</dbReference>
<dbReference type="Pfam" id="PF00462">
    <property type="entry name" value="Glutaredoxin"/>
    <property type="match status" value="1"/>
</dbReference>
<reference evidence="2 3" key="1">
    <citation type="submission" date="2019-01" db="EMBL/GenBank/DDBJ databases">
        <title>Sinorhodobacter populi sp. nov. isolated from the symptomatic bark tissue of Populus euramericana canker.</title>
        <authorList>
            <person name="Xu G."/>
        </authorList>
    </citation>
    <scope>NUCLEOTIDE SEQUENCE [LARGE SCALE GENOMIC DNA]</scope>
    <source>
        <strain evidence="2 3">07D10-4-3</strain>
    </source>
</reference>
<dbReference type="PANTHER" id="PTHR34386">
    <property type="entry name" value="GLUTAREDOXIN"/>
    <property type="match status" value="1"/>
</dbReference>
<protein>
    <submittedName>
        <fullName evidence="2">NrdH-redoxin</fullName>
    </submittedName>
</protein>
<gene>
    <name evidence="2" type="ORF">D2T29_12175</name>
</gene>
<name>A0A443KCZ8_9RHOB</name>
<dbReference type="InterPro" id="IPR002109">
    <property type="entry name" value="Glutaredoxin"/>
</dbReference>
<dbReference type="PANTHER" id="PTHR34386:SF1">
    <property type="entry name" value="GLUTAREDOXIN-LIKE PROTEIN NRDH"/>
    <property type="match status" value="1"/>
</dbReference>
<comment type="caution">
    <text evidence="2">The sequence shown here is derived from an EMBL/GenBank/DDBJ whole genome shotgun (WGS) entry which is preliminary data.</text>
</comment>
<dbReference type="Proteomes" id="UP000284451">
    <property type="component" value="Unassembled WGS sequence"/>
</dbReference>
<dbReference type="PROSITE" id="PS51354">
    <property type="entry name" value="GLUTAREDOXIN_2"/>
    <property type="match status" value="1"/>
</dbReference>
<proteinExistence type="predicted"/>
<dbReference type="AlphaFoldDB" id="A0A443KCZ8"/>
<organism evidence="2 3">
    <name type="scientific">Paenirhodobacter populi</name>
    <dbReference type="NCBI Taxonomy" id="2306993"/>
    <lineage>
        <taxon>Bacteria</taxon>
        <taxon>Pseudomonadati</taxon>
        <taxon>Pseudomonadota</taxon>
        <taxon>Alphaproteobacteria</taxon>
        <taxon>Rhodobacterales</taxon>
        <taxon>Rhodobacter group</taxon>
        <taxon>Paenirhodobacter</taxon>
    </lineage>
</organism>
<reference evidence="2 3" key="2">
    <citation type="submission" date="2019-01" db="EMBL/GenBank/DDBJ databases">
        <authorList>
            <person name="Li Y."/>
        </authorList>
    </citation>
    <scope>NUCLEOTIDE SEQUENCE [LARGE SCALE GENOMIC DNA]</scope>
    <source>
        <strain evidence="2 3">07D10-4-3</strain>
    </source>
</reference>
<sequence length="76" mass="8282">MAGTDAVVVYSKPFCVQCTATIRALQSRGIPHRVVDLTKDQAAMTLVQELGYRQAPVVTHGSAHWAGFRPDKIAMI</sequence>
<dbReference type="InterPro" id="IPR051548">
    <property type="entry name" value="Grx-like_ET"/>
</dbReference>
<dbReference type="EMBL" id="SAUY01000015">
    <property type="protein sequence ID" value="RWR30576.1"/>
    <property type="molecule type" value="Genomic_DNA"/>
</dbReference>